<organism evidence="1">
    <name type="scientific">Leucothrix mucor</name>
    <dbReference type="NCBI Taxonomy" id="45248"/>
    <lineage>
        <taxon>Bacteria</taxon>
        <taxon>Pseudomonadati</taxon>
        <taxon>Pseudomonadota</taxon>
        <taxon>Gammaproteobacteria</taxon>
        <taxon>Thiotrichales</taxon>
        <taxon>Thiotrichaceae</taxon>
        <taxon>Leucothrix</taxon>
    </lineage>
</organism>
<name>A0A7V2T4F3_LEUMU</name>
<proteinExistence type="predicted"/>
<sequence length="168" mass="19577">MNNKQSSTRELVTMIWGKKKIDAKQLLLLLQHDETIKHEIRSIVINRMSTKESDMTDESPIEENNQITETLEIPSTQALPVATELSFEPEQQMLDILLEDKELTNHWIKADTSRDRQIVALIVAASQWNNIQRLWKNIAKRCNKRKGSSTENERLFLQGCLDLHNLQW</sequence>
<protein>
    <submittedName>
        <fullName evidence="1">Uncharacterized protein</fullName>
    </submittedName>
</protein>
<reference evidence="1" key="1">
    <citation type="journal article" date="2020" name="mSystems">
        <title>Genome- and Community-Level Interaction Insights into Carbon Utilization and Element Cycling Functions of Hydrothermarchaeota in Hydrothermal Sediment.</title>
        <authorList>
            <person name="Zhou Z."/>
            <person name="Liu Y."/>
            <person name="Xu W."/>
            <person name="Pan J."/>
            <person name="Luo Z.H."/>
            <person name="Li M."/>
        </authorList>
    </citation>
    <scope>NUCLEOTIDE SEQUENCE [LARGE SCALE GENOMIC DNA]</scope>
    <source>
        <strain evidence="1">HyVt-493</strain>
    </source>
</reference>
<dbReference type="Proteomes" id="UP000885750">
    <property type="component" value="Unassembled WGS sequence"/>
</dbReference>
<dbReference type="AlphaFoldDB" id="A0A7V2T4F3"/>
<gene>
    <name evidence="1" type="ORF">ENJ51_10000</name>
</gene>
<dbReference type="EMBL" id="DRMS01000373">
    <property type="protein sequence ID" value="HFC93131.1"/>
    <property type="molecule type" value="Genomic_DNA"/>
</dbReference>
<comment type="caution">
    <text evidence="1">The sequence shown here is derived from an EMBL/GenBank/DDBJ whole genome shotgun (WGS) entry which is preliminary data.</text>
</comment>
<evidence type="ECO:0000313" key="1">
    <source>
        <dbReference type="EMBL" id="HFC93131.1"/>
    </source>
</evidence>
<feature type="non-terminal residue" evidence="1">
    <location>
        <position position="168"/>
    </location>
</feature>
<accession>A0A7V2T4F3</accession>